<keyword evidence="2" id="KW-1185">Reference proteome</keyword>
<proteinExistence type="predicted"/>
<dbReference type="AlphaFoldDB" id="A0A0C1QGN3"/>
<evidence type="ECO:0000313" key="2">
    <source>
        <dbReference type="Proteomes" id="UP000031258"/>
    </source>
</evidence>
<feature type="non-terminal residue" evidence="1">
    <location>
        <position position="30"/>
    </location>
</feature>
<accession>A0A0C1QGN3</accession>
<protein>
    <submittedName>
        <fullName evidence="1">Uncharacterized protein</fullName>
    </submittedName>
</protein>
<reference evidence="1 2" key="1">
    <citation type="submission" date="2014-11" db="EMBL/GenBank/DDBJ databases">
        <title>A Rickettsiales Symbiont of Amoebae With Ancient Features.</title>
        <authorList>
            <person name="Schulz F."/>
            <person name="Martijn J."/>
            <person name="Wascher F."/>
            <person name="Kostanjsek R."/>
            <person name="Ettema T.J."/>
            <person name="Horn M."/>
        </authorList>
    </citation>
    <scope>NUCLEOTIDE SEQUENCE [LARGE SCALE GENOMIC DNA]</scope>
    <source>
        <strain evidence="1 2">UWC36</strain>
    </source>
</reference>
<sequence>MRVEAGKLIYEGDNIKGSKVYEKKVGEEEV</sequence>
<dbReference type="EMBL" id="JSWE01000150">
    <property type="protein sequence ID" value="KIE04734.1"/>
    <property type="molecule type" value="Genomic_DNA"/>
</dbReference>
<evidence type="ECO:0000313" key="1">
    <source>
        <dbReference type="EMBL" id="KIE04734.1"/>
    </source>
</evidence>
<name>A0A0C1QGN3_9RICK</name>
<organism evidence="1 2">
    <name type="scientific">Candidatus Jidaibacter acanthamoebae</name>
    <dbReference type="NCBI Taxonomy" id="86105"/>
    <lineage>
        <taxon>Bacteria</taxon>
        <taxon>Pseudomonadati</taxon>
        <taxon>Pseudomonadota</taxon>
        <taxon>Alphaproteobacteria</taxon>
        <taxon>Rickettsiales</taxon>
        <taxon>Candidatus Midichloriaceae</taxon>
        <taxon>Candidatus Jidaibacter</taxon>
    </lineage>
</organism>
<comment type="caution">
    <text evidence="1">The sequence shown here is derived from an EMBL/GenBank/DDBJ whole genome shotgun (WGS) entry which is preliminary data.</text>
</comment>
<gene>
    <name evidence="1" type="ORF">NF27_GB00030</name>
</gene>
<dbReference type="Proteomes" id="UP000031258">
    <property type="component" value="Unassembled WGS sequence"/>
</dbReference>